<dbReference type="Gene3D" id="2.40.128.260">
    <property type="entry name" value="Type IV secretion system, VirB10/TraB/TrbI"/>
    <property type="match status" value="1"/>
</dbReference>
<accession>A0A1Y2L5R3</accession>
<gene>
    <name evidence="1" type="ORF">TALK_21150</name>
</gene>
<comment type="caution">
    <text evidence="1">The sequence shown here is derived from an EMBL/GenBank/DDBJ whole genome shotgun (WGS) entry which is preliminary data.</text>
</comment>
<dbReference type="InterPro" id="IPR042217">
    <property type="entry name" value="T4SS_VirB10/TrbI"/>
</dbReference>
<dbReference type="OrthoDB" id="9825111at2"/>
<sequence length="180" mass="20145">MQLKPTQPQLIYIAIFTLLTIAINIPQPAYSQEQKWVEETFNLLDSLASEQRMIPVSNDSALDTEIPGGSVKLIVTRSVKVRGHEFLSPYTSIMCGYDAVRQGTHIPVTCYRVLSQEGYDYRISATVYDLNGRQGIPADRQKRNGALQADHAKELQLIIENVEAVGTIGHLWTRVTDGEK</sequence>
<keyword evidence="2" id="KW-1185">Reference proteome</keyword>
<dbReference type="RefSeq" id="WP_085621156.1">
    <property type="nucleotide sequence ID" value="NZ_JFKB01000029.1"/>
</dbReference>
<evidence type="ECO:0000313" key="1">
    <source>
        <dbReference type="EMBL" id="OSQ42811.1"/>
    </source>
</evidence>
<reference evidence="1 2" key="1">
    <citation type="submission" date="2014-03" db="EMBL/GenBank/DDBJ databases">
        <title>The draft genome sequence of Thalassospira alkalitolerans JCM 18968.</title>
        <authorList>
            <person name="Lai Q."/>
            <person name="Shao Z."/>
        </authorList>
    </citation>
    <scope>NUCLEOTIDE SEQUENCE [LARGE SCALE GENOMIC DNA]</scope>
    <source>
        <strain evidence="1 2">JCM 18968</strain>
    </source>
</reference>
<protein>
    <submittedName>
        <fullName evidence="1">Uncharacterized protein</fullName>
    </submittedName>
</protein>
<dbReference type="AlphaFoldDB" id="A0A1Y2L5R3"/>
<dbReference type="Proteomes" id="UP000193396">
    <property type="component" value="Unassembled WGS sequence"/>
</dbReference>
<name>A0A1Y2L5R3_9PROT</name>
<dbReference type="EMBL" id="JFKB01000029">
    <property type="protein sequence ID" value="OSQ42811.1"/>
    <property type="molecule type" value="Genomic_DNA"/>
</dbReference>
<organism evidence="1 2">
    <name type="scientific">Thalassospira alkalitolerans</name>
    <dbReference type="NCBI Taxonomy" id="1293890"/>
    <lineage>
        <taxon>Bacteria</taxon>
        <taxon>Pseudomonadati</taxon>
        <taxon>Pseudomonadota</taxon>
        <taxon>Alphaproteobacteria</taxon>
        <taxon>Rhodospirillales</taxon>
        <taxon>Thalassospiraceae</taxon>
        <taxon>Thalassospira</taxon>
    </lineage>
</organism>
<evidence type="ECO:0000313" key="2">
    <source>
        <dbReference type="Proteomes" id="UP000193396"/>
    </source>
</evidence>
<proteinExistence type="predicted"/>